<dbReference type="EMBL" id="JAFJYH010000179">
    <property type="protein sequence ID" value="KAG4416633.1"/>
    <property type="molecule type" value="Genomic_DNA"/>
</dbReference>
<keyword evidence="3" id="KW-1185">Reference proteome</keyword>
<gene>
    <name evidence="2" type="ORF">IFR04_010213</name>
</gene>
<protein>
    <submittedName>
        <fullName evidence="2">Uncharacterized protein</fullName>
    </submittedName>
</protein>
<proteinExistence type="predicted"/>
<dbReference type="PANTHER" id="PTHR37540">
    <property type="entry name" value="TRANSCRIPTION FACTOR (ACR-2), PUTATIVE-RELATED-RELATED"/>
    <property type="match status" value="1"/>
</dbReference>
<name>A0A8H7TD62_9HELO</name>
<evidence type="ECO:0000256" key="1">
    <source>
        <dbReference type="SAM" id="MobiDB-lite"/>
    </source>
</evidence>
<dbReference type="AlphaFoldDB" id="A0A8H7TD62"/>
<dbReference type="PANTHER" id="PTHR37540:SF5">
    <property type="entry name" value="TRANSCRIPTION FACTOR DOMAIN-CONTAINING PROTEIN"/>
    <property type="match status" value="1"/>
</dbReference>
<reference evidence="2" key="1">
    <citation type="submission" date="2021-02" db="EMBL/GenBank/DDBJ databases">
        <title>Genome sequence Cadophora malorum strain M34.</title>
        <authorList>
            <person name="Stefanovic E."/>
            <person name="Vu D."/>
            <person name="Scully C."/>
            <person name="Dijksterhuis J."/>
            <person name="Roader J."/>
            <person name="Houbraken J."/>
        </authorList>
    </citation>
    <scope>NUCLEOTIDE SEQUENCE</scope>
    <source>
        <strain evidence="2">M34</strain>
    </source>
</reference>
<dbReference type="OrthoDB" id="5054378at2759"/>
<comment type="caution">
    <text evidence="2">The sequence shown here is derived from an EMBL/GenBank/DDBJ whole genome shotgun (WGS) entry which is preliminary data.</text>
</comment>
<evidence type="ECO:0000313" key="3">
    <source>
        <dbReference type="Proteomes" id="UP000664132"/>
    </source>
</evidence>
<evidence type="ECO:0000313" key="2">
    <source>
        <dbReference type="EMBL" id="KAG4416633.1"/>
    </source>
</evidence>
<accession>A0A8H7TD62</accession>
<feature type="compositionally biased region" description="Polar residues" evidence="1">
    <location>
        <begin position="42"/>
        <end position="55"/>
    </location>
</feature>
<dbReference type="Proteomes" id="UP000664132">
    <property type="component" value="Unassembled WGS sequence"/>
</dbReference>
<feature type="region of interest" description="Disordered" evidence="1">
    <location>
        <begin position="20"/>
        <end position="62"/>
    </location>
</feature>
<organism evidence="2 3">
    <name type="scientific">Cadophora malorum</name>
    <dbReference type="NCBI Taxonomy" id="108018"/>
    <lineage>
        <taxon>Eukaryota</taxon>
        <taxon>Fungi</taxon>
        <taxon>Dikarya</taxon>
        <taxon>Ascomycota</taxon>
        <taxon>Pezizomycotina</taxon>
        <taxon>Leotiomycetes</taxon>
        <taxon>Helotiales</taxon>
        <taxon>Ploettnerulaceae</taxon>
        <taxon>Cadophora</taxon>
    </lineage>
</organism>
<sequence length="470" mass="53360">MLFVRERWLITDNGKERLRHHRDRKLPVRKNDNGSGRAKINADSSSPPTFRPTGQRNEDFSEEECQEPIQRLRELPQPSHYMHGPGVEAIVYEEYVWLAHSFSDFINWGFAVLGTKKHSLFLCSWPTTRTCLFTGLVFARSVIDSFRGTNLSLAYPALEMEAVQGLQKMLVNPEMMSLATAASTFLLLFEIVRSTGSNVQIHKQGLRRIVTLRGGLENVTPIGLSKTILMIDVLHVACFDGSPLFTSLGAPCLWLSSSDVGEEEEAAEATRYLLSSPLLRRRGDNFILLNEFITDRTIARDFIQSIEETFTVVELLCRYGYAPADDLEPISAFLHSDSRLNHLADGSSSLSNISGLILQTFALATRIFFNSVCNRHRLDHESNKSDMRALCDLMRFIGIKRWRGMPYVYLWVISIGHAASTTKERHFFVAELMRCAFSYGSYQTDVFARFFENFLYVRRAVSSPLVPSID</sequence>